<evidence type="ECO:0000313" key="2">
    <source>
        <dbReference type="Proteomes" id="UP001519460"/>
    </source>
</evidence>
<dbReference type="Proteomes" id="UP001519460">
    <property type="component" value="Unassembled WGS sequence"/>
</dbReference>
<evidence type="ECO:0000313" key="1">
    <source>
        <dbReference type="EMBL" id="KAK7479715.1"/>
    </source>
</evidence>
<protein>
    <submittedName>
        <fullName evidence="1">Uncharacterized protein</fullName>
    </submittedName>
</protein>
<name>A0ABD0JYC7_9CAEN</name>
<reference evidence="1 2" key="1">
    <citation type="journal article" date="2023" name="Sci. Data">
        <title>Genome assembly of the Korean intertidal mud-creeper Batillaria attramentaria.</title>
        <authorList>
            <person name="Patra A.K."/>
            <person name="Ho P.T."/>
            <person name="Jun S."/>
            <person name="Lee S.J."/>
            <person name="Kim Y."/>
            <person name="Won Y.J."/>
        </authorList>
    </citation>
    <scope>NUCLEOTIDE SEQUENCE [LARGE SCALE GENOMIC DNA]</scope>
    <source>
        <strain evidence="1">Wonlab-2016</strain>
    </source>
</reference>
<keyword evidence="2" id="KW-1185">Reference proteome</keyword>
<dbReference type="EMBL" id="JACVVK020000297">
    <property type="protein sequence ID" value="KAK7479715.1"/>
    <property type="molecule type" value="Genomic_DNA"/>
</dbReference>
<proteinExistence type="predicted"/>
<accession>A0ABD0JYC7</accession>
<gene>
    <name evidence="1" type="ORF">BaRGS_00029091</name>
</gene>
<dbReference type="AlphaFoldDB" id="A0ABD0JYC7"/>
<comment type="caution">
    <text evidence="1">The sequence shown here is derived from an EMBL/GenBank/DDBJ whole genome shotgun (WGS) entry which is preliminary data.</text>
</comment>
<organism evidence="1 2">
    <name type="scientific">Batillaria attramentaria</name>
    <dbReference type="NCBI Taxonomy" id="370345"/>
    <lineage>
        <taxon>Eukaryota</taxon>
        <taxon>Metazoa</taxon>
        <taxon>Spiralia</taxon>
        <taxon>Lophotrochozoa</taxon>
        <taxon>Mollusca</taxon>
        <taxon>Gastropoda</taxon>
        <taxon>Caenogastropoda</taxon>
        <taxon>Sorbeoconcha</taxon>
        <taxon>Cerithioidea</taxon>
        <taxon>Batillariidae</taxon>
        <taxon>Batillaria</taxon>
    </lineage>
</organism>
<sequence length="93" mass="10640">MLLTVFGSLLKNVHSHHDWRAADLRGTSTGCRTGPPEELKKKTICGQYRSPQRKQNWQLMATKLKSKADPTVCREIRKMCGAPTHTNNARHWK</sequence>